<feature type="compositionally biased region" description="Low complexity" evidence="1">
    <location>
        <begin position="160"/>
        <end position="174"/>
    </location>
</feature>
<dbReference type="AlphaFoldDB" id="A0A9P6K2K8"/>
<sequence>MVITKLKRAAVAPAASIPAKRRGRPSKSCSPSFAFEPIEYQRPIVPSSQRSNTNTKHRPGHPSKQPRSVAPKVPDSKKSDKANVDRIDASTSARSMGPKDPTRDHVDSSTAVTKKSSKKKNDELAELLYLAICQAAEQDRREQKTTARDFDIQDRDRRSSTSGSTRTSSRPRGGLYNFLALGPSSSRRSSSSSATTDANEEKEEEEEEEEERVVKKMRRQPIPREFEAMGYYNPLDDKPQECIPLEFGNRDLPLQIFDGIESTRDW</sequence>
<feature type="region of interest" description="Disordered" evidence="1">
    <location>
        <begin position="137"/>
        <end position="220"/>
    </location>
</feature>
<protein>
    <submittedName>
        <fullName evidence="2">Uncharacterized protein</fullName>
    </submittedName>
</protein>
<evidence type="ECO:0000313" key="2">
    <source>
        <dbReference type="EMBL" id="KAF9543299.1"/>
    </source>
</evidence>
<feature type="compositionally biased region" description="Basic and acidic residues" evidence="1">
    <location>
        <begin position="74"/>
        <end position="88"/>
    </location>
</feature>
<feature type="compositionally biased region" description="Low complexity" evidence="1">
    <location>
        <begin position="184"/>
        <end position="193"/>
    </location>
</feature>
<evidence type="ECO:0000313" key="3">
    <source>
        <dbReference type="Proteomes" id="UP000723463"/>
    </source>
</evidence>
<dbReference type="Proteomes" id="UP000723463">
    <property type="component" value="Unassembled WGS sequence"/>
</dbReference>
<accession>A0A9P6K2K8</accession>
<keyword evidence="3" id="KW-1185">Reference proteome</keyword>
<evidence type="ECO:0000256" key="1">
    <source>
        <dbReference type="SAM" id="MobiDB-lite"/>
    </source>
</evidence>
<feature type="region of interest" description="Disordered" evidence="1">
    <location>
        <begin position="1"/>
        <end position="121"/>
    </location>
</feature>
<comment type="caution">
    <text evidence="2">The sequence shown here is derived from an EMBL/GenBank/DDBJ whole genome shotgun (WGS) entry which is preliminary data.</text>
</comment>
<feature type="compositionally biased region" description="Basic and acidic residues" evidence="1">
    <location>
        <begin position="137"/>
        <end position="159"/>
    </location>
</feature>
<organism evidence="2 3">
    <name type="scientific">Mortierella hygrophila</name>
    <dbReference type="NCBI Taxonomy" id="979708"/>
    <lineage>
        <taxon>Eukaryota</taxon>
        <taxon>Fungi</taxon>
        <taxon>Fungi incertae sedis</taxon>
        <taxon>Mucoromycota</taxon>
        <taxon>Mortierellomycotina</taxon>
        <taxon>Mortierellomycetes</taxon>
        <taxon>Mortierellales</taxon>
        <taxon>Mortierellaceae</taxon>
        <taxon>Mortierella</taxon>
    </lineage>
</organism>
<reference evidence="2" key="1">
    <citation type="journal article" date="2020" name="Fungal Divers.">
        <title>Resolving the Mortierellaceae phylogeny through synthesis of multi-gene phylogenetics and phylogenomics.</title>
        <authorList>
            <person name="Vandepol N."/>
            <person name="Liber J."/>
            <person name="Desiro A."/>
            <person name="Na H."/>
            <person name="Kennedy M."/>
            <person name="Barry K."/>
            <person name="Grigoriev I.V."/>
            <person name="Miller A.N."/>
            <person name="O'Donnell K."/>
            <person name="Stajich J.E."/>
            <person name="Bonito G."/>
        </authorList>
    </citation>
    <scope>NUCLEOTIDE SEQUENCE</scope>
    <source>
        <strain evidence="2">NRRL 2591</strain>
    </source>
</reference>
<feature type="compositionally biased region" description="Low complexity" evidence="1">
    <location>
        <begin position="9"/>
        <end position="18"/>
    </location>
</feature>
<name>A0A9P6K2K8_9FUNG</name>
<proteinExistence type="predicted"/>
<gene>
    <name evidence="2" type="ORF">EC957_001026</name>
</gene>
<feature type="non-terminal residue" evidence="2">
    <location>
        <position position="266"/>
    </location>
</feature>
<feature type="compositionally biased region" description="Acidic residues" evidence="1">
    <location>
        <begin position="198"/>
        <end position="211"/>
    </location>
</feature>
<dbReference type="EMBL" id="JAAAXW010000117">
    <property type="protein sequence ID" value="KAF9543299.1"/>
    <property type="molecule type" value="Genomic_DNA"/>
</dbReference>